<dbReference type="InterPro" id="IPR001607">
    <property type="entry name" value="Znf_UBP"/>
</dbReference>
<feature type="domain" description="RING-type" evidence="3">
    <location>
        <begin position="192"/>
        <end position="237"/>
    </location>
</feature>
<evidence type="ECO:0000313" key="5">
    <source>
        <dbReference type="EMBL" id="CAE0418922.1"/>
    </source>
</evidence>
<dbReference type="Gene3D" id="3.30.40.10">
    <property type="entry name" value="Zinc/RING finger domain, C3HC4 (zinc finger)"/>
    <property type="match status" value="2"/>
</dbReference>
<dbReference type="InterPro" id="IPR047243">
    <property type="entry name" value="RING-H2_BRAP2"/>
</dbReference>
<dbReference type="SMART" id="SM00184">
    <property type="entry name" value="RING"/>
    <property type="match status" value="1"/>
</dbReference>
<evidence type="ECO:0000259" key="4">
    <source>
        <dbReference type="PROSITE" id="PS50271"/>
    </source>
</evidence>
<evidence type="ECO:0008006" key="6">
    <source>
        <dbReference type="Google" id="ProtNLM"/>
    </source>
</evidence>
<dbReference type="PANTHER" id="PTHR24007:SF7">
    <property type="entry name" value="BRCA1-ASSOCIATED PROTEIN"/>
    <property type="match status" value="1"/>
</dbReference>
<dbReference type="SUPFAM" id="SSF57850">
    <property type="entry name" value="RING/U-box"/>
    <property type="match status" value="2"/>
</dbReference>
<dbReference type="InterPro" id="IPR001841">
    <property type="entry name" value="Znf_RING"/>
</dbReference>
<dbReference type="SMART" id="SM00290">
    <property type="entry name" value="ZnF_UBP"/>
    <property type="match status" value="1"/>
</dbReference>
<accession>A0A7S3PCN5</accession>
<dbReference type="GO" id="GO:0007265">
    <property type="term" value="P:Ras protein signal transduction"/>
    <property type="evidence" value="ECO:0007669"/>
    <property type="project" value="TreeGrafter"/>
</dbReference>
<evidence type="ECO:0000256" key="2">
    <source>
        <dbReference type="SAM" id="Coils"/>
    </source>
</evidence>
<keyword evidence="1" id="KW-0479">Metal-binding</keyword>
<dbReference type="EMBL" id="HBIM01021108">
    <property type="protein sequence ID" value="CAE0418922.1"/>
    <property type="molecule type" value="Transcribed_RNA"/>
</dbReference>
<proteinExistence type="predicted"/>
<dbReference type="GO" id="GO:0061630">
    <property type="term" value="F:ubiquitin protein ligase activity"/>
    <property type="evidence" value="ECO:0007669"/>
    <property type="project" value="TreeGrafter"/>
</dbReference>
<keyword evidence="1" id="KW-0862">Zinc</keyword>
<name>A0A7S3PCN5_9STRA</name>
<keyword evidence="2" id="KW-0175">Coiled coil</keyword>
<dbReference type="GO" id="GO:0005737">
    <property type="term" value="C:cytoplasm"/>
    <property type="evidence" value="ECO:0007669"/>
    <property type="project" value="TreeGrafter"/>
</dbReference>
<dbReference type="GO" id="GO:0016567">
    <property type="term" value="P:protein ubiquitination"/>
    <property type="evidence" value="ECO:0007669"/>
    <property type="project" value="TreeGrafter"/>
</dbReference>
<feature type="domain" description="UBP-type" evidence="4">
    <location>
        <begin position="234"/>
        <end position="361"/>
    </location>
</feature>
<feature type="coiled-coil region" evidence="2">
    <location>
        <begin position="399"/>
        <end position="487"/>
    </location>
</feature>
<evidence type="ECO:0000259" key="3">
    <source>
        <dbReference type="PROSITE" id="PS50089"/>
    </source>
</evidence>
<dbReference type="GO" id="GO:0008270">
    <property type="term" value="F:zinc ion binding"/>
    <property type="evidence" value="ECO:0007669"/>
    <property type="project" value="UniProtKB-KW"/>
</dbReference>
<evidence type="ECO:0000256" key="1">
    <source>
        <dbReference type="PROSITE-ProRule" id="PRU00502"/>
    </source>
</evidence>
<protein>
    <recommendedName>
        <fullName evidence="6">RING-type domain-containing protein</fullName>
    </recommendedName>
</protein>
<organism evidence="5">
    <name type="scientific">Amphora coffeiformis</name>
    <dbReference type="NCBI Taxonomy" id="265554"/>
    <lineage>
        <taxon>Eukaryota</taxon>
        <taxon>Sar</taxon>
        <taxon>Stramenopiles</taxon>
        <taxon>Ochrophyta</taxon>
        <taxon>Bacillariophyta</taxon>
        <taxon>Bacillariophyceae</taxon>
        <taxon>Bacillariophycidae</taxon>
        <taxon>Thalassiophysales</taxon>
        <taxon>Catenulaceae</taxon>
        <taxon>Amphora</taxon>
    </lineage>
</organism>
<sequence>MASNRGSSSFRRRPVSFGNPNLEAYQGTVYTATDGQASVVIEAALPVPEDEHWVALTDVPPEQVPEGVLNLIRAHQPWIRHLRIVVADKNKPDVASIVPKSTSMAESAASLLAASKETTEQERNYIVLMEVMTDEQADQIIEDLDGNPFTSLDETQVGYLEHVIAWEGPESLHAPLFAANHSPRGELVSHNCAVCLESMDDDGEDEEAHTIVTTVCNHTFHLQCLAQCQGSPCPVCRYDHSGLNNESLFSQCHVCGKTEHNFVCLICGTVSCGGGAVARAPPAGDTAVCAAVAAAPPPSPTTVNEAEGPQSHARQHYIDTLHAYALEAETQHVWDFCGQGYVHRLLQNKDDGKLVEIPDPLNTSSQERSLEPGLSSTQEEVVVHRKLEDLASAYYSLLKSQLQAQRVHYEERLTELRREESNRRHRKVRDWVAALKQERHQLSQRLVMLESRRNKAREDAAFLKSMNESLEANKGAWQTRVRQAQEERASVRKVFEDCLPPLQERVTRLMLQLEAER</sequence>
<reference evidence="5" key="1">
    <citation type="submission" date="2021-01" db="EMBL/GenBank/DDBJ databases">
        <authorList>
            <person name="Corre E."/>
            <person name="Pelletier E."/>
            <person name="Niang G."/>
            <person name="Scheremetjew M."/>
            <person name="Finn R."/>
            <person name="Kale V."/>
            <person name="Holt S."/>
            <person name="Cochrane G."/>
            <person name="Meng A."/>
            <person name="Brown T."/>
            <person name="Cohen L."/>
        </authorList>
    </citation>
    <scope>NUCLEOTIDE SEQUENCE</scope>
    <source>
        <strain evidence="5">CCMP127</strain>
    </source>
</reference>
<gene>
    <name evidence="5" type="ORF">ACOF00016_LOCUS15789</name>
</gene>
<dbReference type="PROSITE" id="PS50271">
    <property type="entry name" value="ZF_UBP"/>
    <property type="match status" value="1"/>
</dbReference>
<keyword evidence="1" id="KW-0863">Zinc-finger</keyword>
<dbReference type="PROSITE" id="PS50089">
    <property type="entry name" value="ZF_RING_2"/>
    <property type="match status" value="1"/>
</dbReference>
<dbReference type="CDD" id="cd16457">
    <property type="entry name" value="RING-H2_BRAP2"/>
    <property type="match status" value="1"/>
</dbReference>
<dbReference type="InterPro" id="IPR013083">
    <property type="entry name" value="Znf_RING/FYVE/PHD"/>
</dbReference>
<dbReference type="Pfam" id="PF02148">
    <property type="entry name" value="zf-UBP"/>
    <property type="match status" value="1"/>
</dbReference>
<dbReference type="PANTHER" id="PTHR24007">
    <property type="entry name" value="BRCA1-ASSOCIATED PROTEIN"/>
    <property type="match status" value="1"/>
</dbReference>
<dbReference type="AlphaFoldDB" id="A0A7S3PCN5"/>